<dbReference type="EMBL" id="CP049869">
    <property type="protein sequence ID" value="QIK79579.1"/>
    <property type="molecule type" value="Genomic_DNA"/>
</dbReference>
<dbReference type="KEGG" id="spii:G7077_12345"/>
<dbReference type="InterPro" id="IPR018511">
    <property type="entry name" value="Hemolysin-typ_Ca-bd_CS"/>
</dbReference>
<accession>A0A6G7YS68</accession>
<feature type="region of interest" description="Disordered" evidence="1">
    <location>
        <begin position="1"/>
        <end position="32"/>
    </location>
</feature>
<keyword evidence="3" id="KW-1185">Reference proteome</keyword>
<evidence type="ECO:0000256" key="1">
    <source>
        <dbReference type="SAM" id="MobiDB-lite"/>
    </source>
</evidence>
<evidence type="ECO:0008006" key="4">
    <source>
        <dbReference type="Google" id="ProtNLM"/>
    </source>
</evidence>
<name>A0A6G7YS68_9SPHN</name>
<dbReference type="Pfam" id="PF00353">
    <property type="entry name" value="HemolysinCabind"/>
    <property type="match status" value="1"/>
</dbReference>
<dbReference type="SUPFAM" id="SSF51120">
    <property type="entry name" value="beta-Roll"/>
    <property type="match status" value="1"/>
</dbReference>
<sequence>MFGSNAADKLFGEQGADRLDGGEGDDLLSGAEGDDLLTGGTGADTFIFAKSGGADAIADFNVLEDQLLLGEGLSVKSHSIVDANGDGVADLSIGLSSGSVILLGVSSFADVHFG</sequence>
<evidence type="ECO:0000313" key="2">
    <source>
        <dbReference type="EMBL" id="QIK79579.1"/>
    </source>
</evidence>
<proteinExistence type="predicted"/>
<dbReference type="InterPro" id="IPR011049">
    <property type="entry name" value="Serralysin-like_metalloprot_C"/>
</dbReference>
<protein>
    <recommendedName>
        <fullName evidence="4">Calcium-binding protein</fullName>
    </recommendedName>
</protein>
<dbReference type="Proteomes" id="UP000503222">
    <property type="component" value="Chromosome"/>
</dbReference>
<dbReference type="AlphaFoldDB" id="A0A6G7YS68"/>
<dbReference type="InterPro" id="IPR001343">
    <property type="entry name" value="Hemolysn_Ca-bd"/>
</dbReference>
<dbReference type="PRINTS" id="PR00313">
    <property type="entry name" value="CABNDNGRPT"/>
</dbReference>
<reference evidence="2 3" key="1">
    <citation type="submission" date="2020-03" db="EMBL/GenBank/DDBJ databases">
        <title>Sphingomonas sp. nov., isolated from fish.</title>
        <authorList>
            <person name="Hyun D.-W."/>
            <person name="Bae J.-W."/>
        </authorList>
    </citation>
    <scope>NUCLEOTIDE SEQUENCE [LARGE SCALE GENOMIC DNA]</scope>
    <source>
        <strain evidence="2 3">HDW15B</strain>
    </source>
</reference>
<evidence type="ECO:0000313" key="3">
    <source>
        <dbReference type="Proteomes" id="UP000503222"/>
    </source>
</evidence>
<dbReference type="Gene3D" id="2.150.10.10">
    <property type="entry name" value="Serralysin-like metalloprotease, C-terminal"/>
    <property type="match status" value="1"/>
</dbReference>
<dbReference type="PROSITE" id="PS00330">
    <property type="entry name" value="HEMOLYSIN_CALCIUM"/>
    <property type="match status" value="1"/>
</dbReference>
<dbReference type="GO" id="GO:0005509">
    <property type="term" value="F:calcium ion binding"/>
    <property type="evidence" value="ECO:0007669"/>
    <property type="project" value="InterPro"/>
</dbReference>
<organism evidence="2 3">
    <name type="scientific">Sphingomonas piscis</name>
    <dbReference type="NCBI Taxonomy" id="2714943"/>
    <lineage>
        <taxon>Bacteria</taxon>
        <taxon>Pseudomonadati</taxon>
        <taxon>Pseudomonadota</taxon>
        <taxon>Alphaproteobacteria</taxon>
        <taxon>Sphingomonadales</taxon>
        <taxon>Sphingomonadaceae</taxon>
        <taxon>Sphingomonas</taxon>
    </lineage>
</organism>
<gene>
    <name evidence="2" type="ORF">G7077_12345</name>
</gene>